<dbReference type="InterPro" id="IPR007630">
    <property type="entry name" value="RNA_pol_sigma70_r4"/>
</dbReference>
<dbReference type="NCBIfam" id="TIGR02937">
    <property type="entry name" value="sigma70-ECF"/>
    <property type="match status" value="1"/>
</dbReference>
<evidence type="ECO:0000313" key="10">
    <source>
        <dbReference type="EMBL" id="ROP27071.1"/>
    </source>
</evidence>
<dbReference type="Gene3D" id="1.10.10.10">
    <property type="entry name" value="Winged helix-like DNA-binding domain superfamily/Winged helix DNA-binding domain"/>
    <property type="match status" value="1"/>
</dbReference>
<dbReference type="AlphaFoldDB" id="A0A3N1GA26"/>
<evidence type="ECO:0000256" key="6">
    <source>
        <dbReference type="RuleBase" id="RU000716"/>
    </source>
</evidence>
<feature type="region of interest" description="Disordered" evidence="7">
    <location>
        <begin position="1"/>
        <end position="31"/>
    </location>
</feature>
<protein>
    <recommendedName>
        <fullName evidence="6">RNA polymerase sigma factor</fullName>
    </recommendedName>
</protein>
<dbReference type="InterPro" id="IPR013324">
    <property type="entry name" value="RNA_pol_sigma_r3/r4-like"/>
</dbReference>
<evidence type="ECO:0000259" key="9">
    <source>
        <dbReference type="Pfam" id="PF04545"/>
    </source>
</evidence>
<dbReference type="InterPro" id="IPR039425">
    <property type="entry name" value="RNA_pol_sigma-70-like"/>
</dbReference>
<dbReference type="InterPro" id="IPR014284">
    <property type="entry name" value="RNA_pol_sigma-70_dom"/>
</dbReference>
<feature type="domain" description="RNA polymerase sigma-70 region 4" evidence="9">
    <location>
        <begin position="172"/>
        <end position="219"/>
    </location>
</feature>
<dbReference type="InterPro" id="IPR036388">
    <property type="entry name" value="WH-like_DNA-bd_sf"/>
</dbReference>
<accession>A0A3N1GA26</accession>
<dbReference type="PROSITE" id="PS01063">
    <property type="entry name" value="SIGMA70_ECF"/>
    <property type="match status" value="1"/>
</dbReference>
<evidence type="ECO:0000259" key="8">
    <source>
        <dbReference type="Pfam" id="PF04542"/>
    </source>
</evidence>
<dbReference type="GO" id="GO:0006352">
    <property type="term" value="P:DNA-templated transcription initiation"/>
    <property type="evidence" value="ECO:0007669"/>
    <property type="project" value="InterPro"/>
</dbReference>
<keyword evidence="5 6" id="KW-0804">Transcription</keyword>
<dbReference type="GO" id="GO:0003677">
    <property type="term" value="F:DNA binding"/>
    <property type="evidence" value="ECO:0007669"/>
    <property type="project" value="UniProtKB-KW"/>
</dbReference>
<evidence type="ECO:0000256" key="1">
    <source>
        <dbReference type="ARBA" id="ARBA00010641"/>
    </source>
</evidence>
<evidence type="ECO:0000256" key="2">
    <source>
        <dbReference type="ARBA" id="ARBA00023015"/>
    </source>
</evidence>
<keyword evidence="2 6" id="KW-0805">Transcription regulation</keyword>
<comment type="caution">
    <text evidence="10">The sequence shown here is derived from an EMBL/GenBank/DDBJ whole genome shotgun (WGS) entry which is preliminary data.</text>
</comment>
<keyword evidence="11" id="KW-1185">Reference proteome</keyword>
<dbReference type="RefSeq" id="WP_199720297.1">
    <property type="nucleotide sequence ID" value="NZ_RJKN01000008.1"/>
</dbReference>
<dbReference type="GO" id="GO:0016987">
    <property type="term" value="F:sigma factor activity"/>
    <property type="evidence" value="ECO:0007669"/>
    <property type="project" value="UniProtKB-KW"/>
</dbReference>
<gene>
    <name evidence="10" type="ORF">EDC03_2999</name>
</gene>
<dbReference type="InParanoid" id="A0A3N1GA26"/>
<reference evidence="10 11" key="1">
    <citation type="journal article" date="2015" name="Stand. Genomic Sci.">
        <title>Genomic Encyclopedia of Bacterial and Archaeal Type Strains, Phase III: the genomes of soil and plant-associated and newly described type strains.</title>
        <authorList>
            <person name="Whitman W.B."/>
            <person name="Woyke T."/>
            <person name="Klenk H.P."/>
            <person name="Zhou Y."/>
            <person name="Lilburn T.G."/>
            <person name="Beck B.J."/>
            <person name="De Vos P."/>
            <person name="Vandamme P."/>
            <person name="Eisen J.A."/>
            <person name="Garrity G."/>
            <person name="Hugenholtz P."/>
            <person name="Kyrpides N.C."/>
        </authorList>
    </citation>
    <scope>NUCLEOTIDE SEQUENCE [LARGE SCALE GENOMIC DNA]</scope>
    <source>
        <strain evidence="10 11">CECT 7306</strain>
    </source>
</reference>
<organism evidence="10 11">
    <name type="scientific">Pseudokineococcus lusitanus</name>
    <dbReference type="NCBI Taxonomy" id="763993"/>
    <lineage>
        <taxon>Bacteria</taxon>
        <taxon>Bacillati</taxon>
        <taxon>Actinomycetota</taxon>
        <taxon>Actinomycetes</taxon>
        <taxon>Kineosporiales</taxon>
        <taxon>Kineosporiaceae</taxon>
        <taxon>Pseudokineococcus</taxon>
    </lineage>
</organism>
<feature type="domain" description="RNA polymerase sigma-70 region 2" evidence="8">
    <location>
        <begin position="62"/>
        <end position="127"/>
    </location>
</feature>
<dbReference type="PANTHER" id="PTHR43133:SF62">
    <property type="entry name" value="RNA POLYMERASE SIGMA FACTOR SIGZ"/>
    <property type="match status" value="1"/>
</dbReference>
<dbReference type="InterPro" id="IPR007627">
    <property type="entry name" value="RNA_pol_sigma70_r2"/>
</dbReference>
<dbReference type="Gene3D" id="1.10.1740.10">
    <property type="match status" value="1"/>
</dbReference>
<keyword evidence="4 6" id="KW-0238">DNA-binding</keyword>
<sequence length="227" mass="24524">MVVDDEDGGGHPRPALGTSAPVDDGEGSRMTDAGADAERLALDVRLAEAFATGTDDGLRGAFDRWSPLVHGLALRALRDAGEAEDVTQQVFVAAWRGRARYRPEDGPLGAWLVGITRHKIADARAAAVRRGQRTVLVGPDDVAGLADPARPAGTPDDEVDRLVDRILVAEHLRALDQPAREIVRLAFFEGLTHVQVAERLRMPLGTVKSHVRRSLRRLRDAMGGEGR</sequence>
<dbReference type="InterPro" id="IPR000838">
    <property type="entry name" value="RNA_pol_sigma70_ECF_CS"/>
</dbReference>
<evidence type="ECO:0000256" key="3">
    <source>
        <dbReference type="ARBA" id="ARBA00023082"/>
    </source>
</evidence>
<evidence type="ECO:0000256" key="7">
    <source>
        <dbReference type="SAM" id="MobiDB-lite"/>
    </source>
</evidence>
<dbReference type="InterPro" id="IPR013325">
    <property type="entry name" value="RNA_pol_sigma_r2"/>
</dbReference>
<dbReference type="EMBL" id="RJKN01000008">
    <property type="protein sequence ID" value="ROP27071.1"/>
    <property type="molecule type" value="Genomic_DNA"/>
</dbReference>
<dbReference type="SUPFAM" id="SSF88659">
    <property type="entry name" value="Sigma3 and sigma4 domains of RNA polymerase sigma factors"/>
    <property type="match status" value="1"/>
</dbReference>
<dbReference type="Pfam" id="PF04542">
    <property type="entry name" value="Sigma70_r2"/>
    <property type="match status" value="1"/>
</dbReference>
<dbReference type="CDD" id="cd06171">
    <property type="entry name" value="Sigma70_r4"/>
    <property type="match status" value="1"/>
</dbReference>
<dbReference type="PANTHER" id="PTHR43133">
    <property type="entry name" value="RNA POLYMERASE ECF-TYPE SIGMA FACTO"/>
    <property type="match status" value="1"/>
</dbReference>
<dbReference type="Proteomes" id="UP000276232">
    <property type="component" value="Unassembled WGS sequence"/>
</dbReference>
<comment type="similarity">
    <text evidence="1 6">Belongs to the sigma-70 factor family. ECF subfamily.</text>
</comment>
<evidence type="ECO:0000313" key="11">
    <source>
        <dbReference type="Proteomes" id="UP000276232"/>
    </source>
</evidence>
<dbReference type="SUPFAM" id="SSF88946">
    <property type="entry name" value="Sigma2 domain of RNA polymerase sigma factors"/>
    <property type="match status" value="1"/>
</dbReference>
<proteinExistence type="inferred from homology"/>
<name>A0A3N1GA26_9ACTN</name>
<keyword evidence="3 6" id="KW-0731">Sigma factor</keyword>
<evidence type="ECO:0000256" key="4">
    <source>
        <dbReference type="ARBA" id="ARBA00023125"/>
    </source>
</evidence>
<evidence type="ECO:0000256" key="5">
    <source>
        <dbReference type="ARBA" id="ARBA00023163"/>
    </source>
</evidence>
<dbReference type="Pfam" id="PF04545">
    <property type="entry name" value="Sigma70_r4"/>
    <property type="match status" value="1"/>
</dbReference>